<proteinExistence type="predicted"/>
<accession>A0ABR2ZN20</accession>
<feature type="compositionally biased region" description="Acidic residues" evidence="1">
    <location>
        <begin position="90"/>
        <end position="111"/>
    </location>
</feature>
<keyword evidence="3" id="KW-1185">Reference proteome</keyword>
<feature type="region of interest" description="Disordered" evidence="1">
    <location>
        <begin position="84"/>
        <end position="111"/>
    </location>
</feature>
<comment type="caution">
    <text evidence="2">The sequence shown here is derived from an EMBL/GenBank/DDBJ whole genome shotgun (WGS) entry which is preliminary data.</text>
</comment>
<reference evidence="2 3" key="1">
    <citation type="submission" date="2024-05" db="EMBL/GenBank/DDBJ databases">
        <title>A draft genome resource for the thread blight pathogen Marasmius tenuissimus strain MS-2.</title>
        <authorList>
            <person name="Yulfo-Soto G.E."/>
            <person name="Baruah I.K."/>
            <person name="Amoako-Attah I."/>
            <person name="Bukari Y."/>
            <person name="Meinhardt L.W."/>
            <person name="Bailey B.A."/>
            <person name="Cohen S.P."/>
        </authorList>
    </citation>
    <scope>NUCLEOTIDE SEQUENCE [LARGE SCALE GENOMIC DNA]</scope>
    <source>
        <strain evidence="2 3">MS-2</strain>
    </source>
</reference>
<evidence type="ECO:0000256" key="1">
    <source>
        <dbReference type="SAM" id="MobiDB-lite"/>
    </source>
</evidence>
<organism evidence="2 3">
    <name type="scientific">Marasmius tenuissimus</name>
    <dbReference type="NCBI Taxonomy" id="585030"/>
    <lineage>
        <taxon>Eukaryota</taxon>
        <taxon>Fungi</taxon>
        <taxon>Dikarya</taxon>
        <taxon>Basidiomycota</taxon>
        <taxon>Agaricomycotina</taxon>
        <taxon>Agaricomycetes</taxon>
        <taxon>Agaricomycetidae</taxon>
        <taxon>Agaricales</taxon>
        <taxon>Marasmiineae</taxon>
        <taxon>Marasmiaceae</taxon>
        <taxon>Marasmius</taxon>
    </lineage>
</organism>
<protein>
    <submittedName>
        <fullName evidence="2">Uncharacterized protein</fullName>
    </submittedName>
</protein>
<evidence type="ECO:0000313" key="2">
    <source>
        <dbReference type="EMBL" id="KAL0062384.1"/>
    </source>
</evidence>
<gene>
    <name evidence="2" type="ORF">AAF712_010730</name>
</gene>
<name>A0ABR2ZN20_9AGAR</name>
<dbReference type="Proteomes" id="UP001437256">
    <property type="component" value="Unassembled WGS sequence"/>
</dbReference>
<sequence>MVSLSSEPDQDLLTKSHGTVYLCNYEGQAAMKVIGVKKIKALVAIVSDCQISEEEEIIVAPTNCYFLVEKLSIQGQEFCSLGDMALGQDNNDDNNEMDESEEEVPGETDMM</sequence>
<evidence type="ECO:0000313" key="3">
    <source>
        <dbReference type="Proteomes" id="UP001437256"/>
    </source>
</evidence>
<dbReference type="EMBL" id="JBBXMP010000106">
    <property type="protein sequence ID" value="KAL0062384.1"/>
    <property type="molecule type" value="Genomic_DNA"/>
</dbReference>